<dbReference type="InterPro" id="IPR000870">
    <property type="entry name" value="Homoserine_kinase"/>
</dbReference>
<dbReference type="EMBL" id="BAAAZH010000008">
    <property type="protein sequence ID" value="GAA4112708.1"/>
    <property type="molecule type" value="Genomic_DNA"/>
</dbReference>
<evidence type="ECO:0000259" key="15">
    <source>
        <dbReference type="Pfam" id="PF08544"/>
    </source>
</evidence>
<dbReference type="SUPFAM" id="SSF54211">
    <property type="entry name" value="Ribosomal protein S5 domain 2-like"/>
    <property type="match status" value="1"/>
</dbReference>
<reference evidence="17" key="1">
    <citation type="journal article" date="2019" name="Int. J. Syst. Evol. Microbiol.">
        <title>The Global Catalogue of Microorganisms (GCM) 10K type strain sequencing project: providing services to taxonomists for standard genome sequencing and annotation.</title>
        <authorList>
            <consortium name="The Broad Institute Genomics Platform"/>
            <consortium name="The Broad Institute Genome Sequencing Center for Infectious Disease"/>
            <person name="Wu L."/>
            <person name="Ma J."/>
        </authorList>
    </citation>
    <scope>NUCLEOTIDE SEQUENCE [LARGE SCALE GENOMIC DNA]</scope>
    <source>
        <strain evidence="17">JCM 16703</strain>
    </source>
</reference>
<keyword evidence="17" id="KW-1185">Reference proteome</keyword>
<dbReference type="InterPro" id="IPR014721">
    <property type="entry name" value="Ribsml_uS5_D2-typ_fold_subgr"/>
</dbReference>
<evidence type="ECO:0000256" key="12">
    <source>
        <dbReference type="ARBA" id="ARBA00049954"/>
    </source>
</evidence>
<keyword evidence="6 13" id="KW-0808">Transferase</keyword>
<evidence type="ECO:0000256" key="1">
    <source>
        <dbReference type="ARBA" id="ARBA00005015"/>
    </source>
</evidence>
<dbReference type="PROSITE" id="PS00627">
    <property type="entry name" value="GHMP_KINASES_ATP"/>
    <property type="match status" value="1"/>
</dbReference>
<comment type="caution">
    <text evidence="16">The sequence shown here is derived from an EMBL/GenBank/DDBJ whole genome shotgun (WGS) entry which is preliminary data.</text>
</comment>
<feature type="domain" description="GHMP kinase C-terminal" evidence="15">
    <location>
        <begin position="229"/>
        <end position="284"/>
    </location>
</feature>
<dbReference type="Pfam" id="PF08544">
    <property type="entry name" value="GHMP_kinases_C"/>
    <property type="match status" value="1"/>
</dbReference>
<dbReference type="InterPro" id="IPR020568">
    <property type="entry name" value="Ribosomal_Su5_D2-typ_SF"/>
</dbReference>
<dbReference type="InterPro" id="IPR006203">
    <property type="entry name" value="GHMP_knse_ATP-bd_CS"/>
</dbReference>
<name>A0ABP7XDJ0_9ACTN</name>
<dbReference type="PANTHER" id="PTHR20861">
    <property type="entry name" value="HOMOSERINE/4-DIPHOSPHOCYTIDYL-2-C-METHYL-D-ERYTHRITOL KINASE"/>
    <property type="match status" value="1"/>
</dbReference>
<keyword evidence="9 13" id="KW-0418">Kinase</keyword>
<keyword evidence="5 13" id="KW-0028">Amino-acid biosynthesis</keyword>
<evidence type="ECO:0000313" key="17">
    <source>
        <dbReference type="Proteomes" id="UP001501495"/>
    </source>
</evidence>
<dbReference type="InterPro" id="IPR006204">
    <property type="entry name" value="GHMP_kinase_N_dom"/>
</dbReference>
<evidence type="ECO:0000259" key="14">
    <source>
        <dbReference type="Pfam" id="PF00288"/>
    </source>
</evidence>
<organism evidence="16 17">
    <name type="scientific">Nocardioides fonticola</name>
    <dbReference type="NCBI Taxonomy" id="450363"/>
    <lineage>
        <taxon>Bacteria</taxon>
        <taxon>Bacillati</taxon>
        <taxon>Actinomycetota</taxon>
        <taxon>Actinomycetes</taxon>
        <taxon>Propionibacteriales</taxon>
        <taxon>Nocardioidaceae</taxon>
        <taxon>Nocardioides</taxon>
    </lineage>
</organism>
<comment type="catalytic activity">
    <reaction evidence="11 13">
        <text>L-homoserine + ATP = O-phospho-L-homoserine + ADP + H(+)</text>
        <dbReference type="Rhea" id="RHEA:13985"/>
        <dbReference type="ChEBI" id="CHEBI:15378"/>
        <dbReference type="ChEBI" id="CHEBI:30616"/>
        <dbReference type="ChEBI" id="CHEBI:57476"/>
        <dbReference type="ChEBI" id="CHEBI:57590"/>
        <dbReference type="ChEBI" id="CHEBI:456216"/>
        <dbReference type="EC" id="2.7.1.39"/>
    </reaction>
</comment>
<comment type="subcellular location">
    <subcellularLocation>
        <location evidence="13">Cytoplasm</location>
    </subcellularLocation>
</comment>
<evidence type="ECO:0000256" key="8">
    <source>
        <dbReference type="ARBA" id="ARBA00022741"/>
    </source>
</evidence>
<dbReference type="SUPFAM" id="SSF55060">
    <property type="entry name" value="GHMP Kinase, C-terminal domain"/>
    <property type="match status" value="1"/>
</dbReference>
<feature type="binding site" evidence="13">
    <location>
        <begin position="109"/>
        <end position="119"/>
    </location>
    <ligand>
        <name>ATP</name>
        <dbReference type="ChEBI" id="CHEBI:30616"/>
    </ligand>
</feature>
<evidence type="ECO:0000256" key="7">
    <source>
        <dbReference type="ARBA" id="ARBA00022697"/>
    </source>
</evidence>
<dbReference type="InterPro" id="IPR036554">
    <property type="entry name" value="GHMP_kinase_C_sf"/>
</dbReference>
<evidence type="ECO:0000256" key="9">
    <source>
        <dbReference type="ARBA" id="ARBA00022777"/>
    </source>
</evidence>
<keyword evidence="10 13" id="KW-0067">ATP-binding</keyword>
<evidence type="ECO:0000256" key="6">
    <source>
        <dbReference type="ARBA" id="ARBA00022679"/>
    </source>
</evidence>
<protein>
    <recommendedName>
        <fullName evidence="4 13">Homoserine kinase</fullName>
        <shortName evidence="13">HK</shortName>
        <shortName evidence="13">HSK</shortName>
        <ecNumber evidence="3 13">2.7.1.39</ecNumber>
    </recommendedName>
</protein>
<comment type="function">
    <text evidence="12 13">Catalyzes the ATP-dependent phosphorylation of L-homoserine to L-homoserine phosphate.</text>
</comment>
<evidence type="ECO:0000313" key="16">
    <source>
        <dbReference type="EMBL" id="GAA4112708.1"/>
    </source>
</evidence>
<accession>A0ABP7XDJ0</accession>
<evidence type="ECO:0000256" key="10">
    <source>
        <dbReference type="ARBA" id="ARBA00022840"/>
    </source>
</evidence>
<dbReference type="PRINTS" id="PR00958">
    <property type="entry name" value="HOMSERKINASE"/>
</dbReference>
<evidence type="ECO:0000256" key="4">
    <source>
        <dbReference type="ARBA" id="ARBA00017858"/>
    </source>
</evidence>
<proteinExistence type="inferred from homology"/>
<comment type="similarity">
    <text evidence="2 13">Belongs to the GHMP kinase family. Homoserine kinase subfamily.</text>
</comment>
<dbReference type="NCBIfam" id="TIGR00191">
    <property type="entry name" value="thrB"/>
    <property type="match status" value="1"/>
</dbReference>
<evidence type="ECO:0000256" key="2">
    <source>
        <dbReference type="ARBA" id="ARBA00007370"/>
    </source>
</evidence>
<evidence type="ECO:0000256" key="11">
    <source>
        <dbReference type="ARBA" id="ARBA00049375"/>
    </source>
</evidence>
<sequence length="325" mass="32915">MSTTPPALPASPEPAVATTLRPGTSARVSVPATTANLGPGFDSLGMALEFRDDLSATVLDHGLEVVVEGEGDGVPLDESHLVVRTMTRTWSLLDAEAPGLRLECRNRIPHARGMGSSSAAIVAGVWLARELVPDGPARLDDAAAFALAADIEGHPDNVAPAWFGGFTISGHDAEGWYAVGSPVDPRIGAVVLVPPTPLSTEAARGLLPASVPHAAAAADAGNAALVVAALAGRPDQLLRATRDHLHQEYRRPAMPDSLALIDRLRADGVPAVVSGAGPTVLALVAAPGSGADAGLPAADVVLGSCPPGWQAEALAVSPVGVRAAD</sequence>
<evidence type="ECO:0000256" key="5">
    <source>
        <dbReference type="ARBA" id="ARBA00022605"/>
    </source>
</evidence>
<dbReference type="Proteomes" id="UP001501495">
    <property type="component" value="Unassembled WGS sequence"/>
</dbReference>
<feature type="domain" description="GHMP kinase N-terminal" evidence="14">
    <location>
        <begin position="89"/>
        <end position="165"/>
    </location>
</feature>
<dbReference type="PIRSF" id="PIRSF000676">
    <property type="entry name" value="Homoser_kin"/>
    <property type="match status" value="1"/>
</dbReference>
<dbReference type="EC" id="2.7.1.39" evidence="3 13"/>
<dbReference type="Pfam" id="PF00288">
    <property type="entry name" value="GHMP_kinases_N"/>
    <property type="match status" value="1"/>
</dbReference>
<dbReference type="InterPro" id="IPR013750">
    <property type="entry name" value="GHMP_kinase_C_dom"/>
</dbReference>
<dbReference type="GO" id="GO:0016301">
    <property type="term" value="F:kinase activity"/>
    <property type="evidence" value="ECO:0007669"/>
    <property type="project" value="UniProtKB-KW"/>
</dbReference>
<dbReference type="Gene3D" id="3.30.70.890">
    <property type="entry name" value="GHMP kinase, C-terminal domain"/>
    <property type="match status" value="1"/>
</dbReference>
<keyword evidence="13" id="KW-0963">Cytoplasm</keyword>
<dbReference type="HAMAP" id="MF_00384">
    <property type="entry name" value="Homoser_kinase"/>
    <property type="match status" value="1"/>
</dbReference>
<keyword evidence="8 13" id="KW-0547">Nucleotide-binding</keyword>
<keyword evidence="7 13" id="KW-0791">Threonine biosynthesis</keyword>
<evidence type="ECO:0000256" key="13">
    <source>
        <dbReference type="HAMAP-Rule" id="MF_00384"/>
    </source>
</evidence>
<dbReference type="PANTHER" id="PTHR20861:SF1">
    <property type="entry name" value="HOMOSERINE KINASE"/>
    <property type="match status" value="1"/>
</dbReference>
<comment type="pathway">
    <text evidence="1 13">Amino-acid biosynthesis; L-threonine biosynthesis; L-threonine from L-aspartate: step 4/5.</text>
</comment>
<gene>
    <name evidence="13 16" type="primary">thrB</name>
    <name evidence="16" type="ORF">GCM10022215_09290</name>
</gene>
<dbReference type="Gene3D" id="3.30.230.10">
    <property type="match status" value="1"/>
</dbReference>
<evidence type="ECO:0000256" key="3">
    <source>
        <dbReference type="ARBA" id="ARBA00012078"/>
    </source>
</evidence>